<gene>
    <name evidence="1" type="ORF">SAMN04488066_105202</name>
</gene>
<evidence type="ECO:0000313" key="1">
    <source>
        <dbReference type="EMBL" id="SFH49092.1"/>
    </source>
</evidence>
<proteinExistence type="predicted"/>
<accession>A0A1I3AGB5</accession>
<sequence>TPHAAWYSEDAREELNRSAAADVAAVLTGEVPDGRVDPNADWL</sequence>
<protein>
    <submittedName>
        <fullName evidence="1">D-3-phosphoglycerate dehydrogenase</fullName>
    </submittedName>
</protein>
<keyword evidence="2" id="KW-1185">Reference proteome</keyword>
<feature type="non-terminal residue" evidence="1">
    <location>
        <position position="1"/>
    </location>
</feature>
<dbReference type="Gene3D" id="3.40.50.720">
    <property type="entry name" value="NAD(P)-binding Rossmann-like Domain"/>
    <property type="match status" value="1"/>
</dbReference>
<dbReference type="AlphaFoldDB" id="A0A1I3AGB5"/>
<reference evidence="1 2" key="1">
    <citation type="submission" date="2016-10" db="EMBL/GenBank/DDBJ databases">
        <authorList>
            <person name="Varghese N."/>
            <person name="Submissions S."/>
        </authorList>
    </citation>
    <scope>NUCLEOTIDE SEQUENCE [LARGE SCALE GENOMIC DNA]</scope>
    <source>
        <strain evidence="1 2">CGMCC 1.6377</strain>
    </source>
</reference>
<evidence type="ECO:0000313" key="2">
    <source>
        <dbReference type="Proteomes" id="UP000323537"/>
    </source>
</evidence>
<name>A0A1I3AGB5_9EURY</name>
<organism evidence="1 2">
    <name type="scientific">Halorubrum aquaticum</name>
    <dbReference type="NCBI Taxonomy" id="387340"/>
    <lineage>
        <taxon>Archaea</taxon>
        <taxon>Methanobacteriati</taxon>
        <taxon>Methanobacteriota</taxon>
        <taxon>Stenosarchaea group</taxon>
        <taxon>Halobacteria</taxon>
        <taxon>Halobacteriales</taxon>
        <taxon>Haloferacaceae</taxon>
        <taxon>Halorubrum</taxon>
    </lineage>
</organism>
<dbReference type="EMBL" id="FOPZ01000005">
    <property type="protein sequence ID" value="SFH49092.1"/>
    <property type="molecule type" value="Genomic_DNA"/>
</dbReference>
<dbReference type="Proteomes" id="UP000323537">
    <property type="component" value="Unassembled WGS sequence"/>
</dbReference>